<dbReference type="GO" id="GO:0004373">
    <property type="term" value="F:alpha-1,4-glucan glucosyltransferase (UDP-glucose donor) activity"/>
    <property type="evidence" value="ECO:0007669"/>
    <property type="project" value="InterPro"/>
</dbReference>
<evidence type="ECO:0000256" key="3">
    <source>
        <dbReference type="ARBA" id="ARBA00004964"/>
    </source>
</evidence>
<comment type="catalytic activity">
    <reaction evidence="1 8">
        <text>[(1-&gt;4)-alpha-D-glucosyl](n) + ADP-alpha-D-glucose = [(1-&gt;4)-alpha-D-glucosyl](n+1) + ADP + H(+)</text>
        <dbReference type="Rhea" id="RHEA:18189"/>
        <dbReference type="Rhea" id="RHEA-COMP:9584"/>
        <dbReference type="Rhea" id="RHEA-COMP:9587"/>
        <dbReference type="ChEBI" id="CHEBI:15378"/>
        <dbReference type="ChEBI" id="CHEBI:15444"/>
        <dbReference type="ChEBI" id="CHEBI:57498"/>
        <dbReference type="ChEBI" id="CHEBI:456216"/>
        <dbReference type="EC" id="2.4.1.21"/>
    </reaction>
</comment>
<dbReference type="Gene3D" id="3.40.50.2000">
    <property type="entry name" value="Glycogen Phosphorylase B"/>
    <property type="match status" value="2"/>
</dbReference>
<keyword evidence="5 8" id="KW-0328">Glycosyltransferase</keyword>
<feature type="domain" description="Starch synthase catalytic" evidence="10">
    <location>
        <begin position="2"/>
        <end position="241"/>
    </location>
</feature>
<organism evidence="11">
    <name type="scientific">Desulfobacca acetoxidans</name>
    <dbReference type="NCBI Taxonomy" id="60893"/>
    <lineage>
        <taxon>Bacteria</taxon>
        <taxon>Pseudomonadati</taxon>
        <taxon>Thermodesulfobacteriota</taxon>
        <taxon>Desulfobaccia</taxon>
        <taxon>Desulfobaccales</taxon>
        <taxon>Desulfobaccaceae</taxon>
        <taxon>Desulfobacca</taxon>
    </lineage>
</organism>
<name>A0A7C3V4Z0_9BACT</name>
<dbReference type="SUPFAM" id="SSF53756">
    <property type="entry name" value="UDP-Glycosyltransferase/glycogen phosphorylase"/>
    <property type="match status" value="1"/>
</dbReference>
<comment type="pathway">
    <text evidence="3 8">Glycan biosynthesis; glycogen biosynthesis.</text>
</comment>
<dbReference type="GO" id="GO:0009011">
    <property type="term" value="F:alpha-1,4-glucan glucosyltransferase (ADP-glucose donor) activity"/>
    <property type="evidence" value="ECO:0007669"/>
    <property type="project" value="UniProtKB-UniRule"/>
</dbReference>
<accession>A0A7C3V4Z0</accession>
<dbReference type="GO" id="GO:0005978">
    <property type="term" value="P:glycogen biosynthetic process"/>
    <property type="evidence" value="ECO:0007669"/>
    <property type="project" value="UniProtKB-UniRule"/>
</dbReference>
<feature type="domain" description="Glycosyl transferase family 1" evidence="9">
    <location>
        <begin position="300"/>
        <end position="452"/>
    </location>
</feature>
<dbReference type="CDD" id="cd03791">
    <property type="entry name" value="GT5_Glycogen_synthase_DULL1-like"/>
    <property type="match status" value="1"/>
</dbReference>
<keyword evidence="7 8" id="KW-0320">Glycogen biosynthesis</keyword>
<dbReference type="InterPro" id="IPR011835">
    <property type="entry name" value="GS/SS"/>
</dbReference>
<sequence length="490" mass="55217">MRILIASPEANPFARSGGLAEVVSCLACALIRLGHQVKVVMPLYRQAREAGRPILPTGQTLPIPLSFKTLQAEIHQAELAPGLTIYFIGQDSLFNRDGLYGTAYGTFEDNAERFIFFSRAVVEMIDALELELDVCHCHEWQTGLVPVYLRTLFRDRARLFKLPVLYTVHNVGYQGIFSSYDFPLTGLGWELLSPKALEFYGNINLMKGGLVFSDLISTVSNRYREEILTPEMGFGLEGAFQERAEDLFGVVGGVDYQRWDPSRDGFLARTYSPDRLEGKKICKQALLKHFELDQSLAQAPLLGMTTRLYERKGIDLVEGIMDNLMALKVGFVLQGTGEERHQYLLQELQARYPRNIGISIGFTEELAHQIIAGSDIYLMPSRYEPCGLDQLYCLRYGTVPVVRATGGLDETIKQYDPATGVGNGFKFTDYTTEAFLKAVQEALALYQDQAAWQALMRRNMAEDFSWDRVAPNYVSLYERAQEKRRQALGS</sequence>
<dbReference type="UniPathway" id="UPA00164"/>
<dbReference type="Pfam" id="PF08323">
    <property type="entry name" value="Glyco_transf_5"/>
    <property type="match status" value="1"/>
</dbReference>
<evidence type="ECO:0000256" key="5">
    <source>
        <dbReference type="ARBA" id="ARBA00022676"/>
    </source>
</evidence>
<comment type="function">
    <text evidence="2 8">Synthesizes alpha-1,4-glucan chains using ADP-glucose.</text>
</comment>
<reference evidence="11" key="1">
    <citation type="journal article" date="2020" name="mSystems">
        <title>Genome- and Community-Level Interaction Insights into Carbon Utilization and Element Cycling Functions of Hydrothermarchaeota in Hydrothermal Sediment.</title>
        <authorList>
            <person name="Zhou Z."/>
            <person name="Liu Y."/>
            <person name="Xu W."/>
            <person name="Pan J."/>
            <person name="Luo Z.H."/>
            <person name="Li M."/>
        </authorList>
    </citation>
    <scope>NUCLEOTIDE SEQUENCE [LARGE SCALE GENOMIC DNA]</scope>
    <source>
        <strain evidence="11">SpSt-897</strain>
    </source>
</reference>
<dbReference type="InterPro" id="IPR013534">
    <property type="entry name" value="Starch_synth_cat_dom"/>
</dbReference>
<dbReference type="AlphaFoldDB" id="A0A7C3V4Z0"/>
<dbReference type="HAMAP" id="MF_00484">
    <property type="entry name" value="Glycogen_synth"/>
    <property type="match status" value="1"/>
</dbReference>
<dbReference type="EC" id="2.4.1.21" evidence="8"/>
<evidence type="ECO:0000313" key="11">
    <source>
        <dbReference type="EMBL" id="HGF35382.1"/>
    </source>
</evidence>
<evidence type="ECO:0000256" key="8">
    <source>
        <dbReference type="HAMAP-Rule" id="MF_00484"/>
    </source>
</evidence>
<comment type="caution">
    <text evidence="11">The sequence shown here is derived from an EMBL/GenBank/DDBJ whole genome shotgun (WGS) entry which is preliminary data.</text>
</comment>
<evidence type="ECO:0000256" key="4">
    <source>
        <dbReference type="ARBA" id="ARBA00010281"/>
    </source>
</evidence>
<evidence type="ECO:0000259" key="9">
    <source>
        <dbReference type="Pfam" id="PF00534"/>
    </source>
</evidence>
<evidence type="ECO:0000259" key="10">
    <source>
        <dbReference type="Pfam" id="PF08323"/>
    </source>
</evidence>
<evidence type="ECO:0000256" key="7">
    <source>
        <dbReference type="ARBA" id="ARBA00023056"/>
    </source>
</evidence>
<feature type="binding site" evidence="8">
    <location>
        <position position="15"/>
    </location>
    <ligand>
        <name>ADP-alpha-D-glucose</name>
        <dbReference type="ChEBI" id="CHEBI:57498"/>
    </ligand>
</feature>
<dbReference type="Pfam" id="PF00534">
    <property type="entry name" value="Glycos_transf_1"/>
    <property type="match status" value="1"/>
</dbReference>
<gene>
    <name evidence="8" type="primary">glgA</name>
    <name evidence="11" type="ORF">ENW96_13555</name>
</gene>
<protein>
    <recommendedName>
        <fullName evidence="8">Glycogen synthase</fullName>
        <ecNumber evidence="8">2.4.1.21</ecNumber>
    </recommendedName>
    <alternativeName>
        <fullName evidence="8">Starch [bacterial glycogen] synthase</fullName>
    </alternativeName>
</protein>
<evidence type="ECO:0000256" key="1">
    <source>
        <dbReference type="ARBA" id="ARBA00001478"/>
    </source>
</evidence>
<comment type="similarity">
    <text evidence="4 8">Belongs to the glycosyltransferase 1 family. Bacterial/plant glycogen synthase subfamily.</text>
</comment>
<dbReference type="InterPro" id="IPR001296">
    <property type="entry name" value="Glyco_trans_1"/>
</dbReference>
<evidence type="ECO:0000256" key="6">
    <source>
        <dbReference type="ARBA" id="ARBA00022679"/>
    </source>
</evidence>
<keyword evidence="6 8" id="KW-0808">Transferase</keyword>
<dbReference type="NCBIfam" id="TIGR02095">
    <property type="entry name" value="glgA"/>
    <property type="match status" value="1"/>
</dbReference>
<dbReference type="EMBL" id="DTMF01000325">
    <property type="protein sequence ID" value="HGF35382.1"/>
    <property type="molecule type" value="Genomic_DNA"/>
</dbReference>
<dbReference type="PANTHER" id="PTHR45825">
    <property type="entry name" value="GRANULE-BOUND STARCH SYNTHASE 1, CHLOROPLASTIC/AMYLOPLASTIC"/>
    <property type="match status" value="1"/>
</dbReference>
<proteinExistence type="inferred from homology"/>
<evidence type="ECO:0000256" key="2">
    <source>
        <dbReference type="ARBA" id="ARBA00002764"/>
    </source>
</evidence>
<dbReference type="PANTHER" id="PTHR45825:SF11">
    <property type="entry name" value="ALPHA AMYLASE DOMAIN-CONTAINING PROTEIN"/>
    <property type="match status" value="1"/>
</dbReference>